<dbReference type="Proteomes" id="UP000663801">
    <property type="component" value="Unassembled WGS sequence"/>
</dbReference>
<evidence type="ECO:0000259" key="3">
    <source>
        <dbReference type="Pfam" id="PF05193"/>
    </source>
</evidence>
<evidence type="ECO:0000259" key="2">
    <source>
        <dbReference type="Pfam" id="PF00675"/>
    </source>
</evidence>
<evidence type="ECO:0000313" key="4">
    <source>
        <dbReference type="EMBL" id="MBM9477150.1"/>
    </source>
</evidence>
<proteinExistence type="predicted"/>
<evidence type="ECO:0000256" key="1">
    <source>
        <dbReference type="SAM" id="MobiDB-lite"/>
    </source>
</evidence>
<feature type="compositionally biased region" description="Low complexity" evidence="1">
    <location>
        <begin position="1"/>
        <end position="30"/>
    </location>
</feature>
<dbReference type="PANTHER" id="PTHR11851">
    <property type="entry name" value="METALLOPROTEASE"/>
    <property type="match status" value="1"/>
</dbReference>
<organism evidence="4 5">
    <name type="scientific">Nakamurella flavida</name>
    <dbReference type="NCBI Taxonomy" id="363630"/>
    <lineage>
        <taxon>Bacteria</taxon>
        <taxon>Bacillati</taxon>
        <taxon>Actinomycetota</taxon>
        <taxon>Actinomycetes</taxon>
        <taxon>Nakamurellales</taxon>
        <taxon>Nakamurellaceae</taxon>
        <taxon>Nakamurella</taxon>
    </lineage>
</organism>
<dbReference type="Pfam" id="PF05193">
    <property type="entry name" value="Peptidase_M16_C"/>
    <property type="match status" value="1"/>
</dbReference>
<evidence type="ECO:0000313" key="5">
    <source>
        <dbReference type="Proteomes" id="UP000663801"/>
    </source>
</evidence>
<accession>A0A939C313</accession>
<dbReference type="Pfam" id="PF00675">
    <property type="entry name" value="Peptidase_M16"/>
    <property type="match status" value="1"/>
</dbReference>
<dbReference type="InterPro" id="IPR050361">
    <property type="entry name" value="MPP/UQCRC_Complex"/>
</dbReference>
<dbReference type="PANTHER" id="PTHR11851:SF224">
    <property type="entry name" value="PROCESSING PROTEASE"/>
    <property type="match status" value="1"/>
</dbReference>
<comment type="caution">
    <text evidence="4">The sequence shown here is derived from an EMBL/GenBank/DDBJ whole genome shotgun (WGS) entry which is preliminary data.</text>
</comment>
<dbReference type="EMBL" id="JAERWL010000009">
    <property type="protein sequence ID" value="MBM9477150.1"/>
    <property type="molecule type" value="Genomic_DNA"/>
</dbReference>
<reference evidence="4" key="1">
    <citation type="submission" date="2021-01" db="EMBL/GenBank/DDBJ databases">
        <title>KCTC 19127 draft genome.</title>
        <authorList>
            <person name="An D."/>
        </authorList>
    </citation>
    <scope>NUCLEOTIDE SEQUENCE</scope>
    <source>
        <strain evidence="4">KCTC 19127</strain>
    </source>
</reference>
<keyword evidence="5" id="KW-1185">Reference proteome</keyword>
<protein>
    <submittedName>
        <fullName evidence="4">Insulinase family protein</fullName>
    </submittedName>
</protein>
<feature type="domain" description="Peptidase M16 N-terminal" evidence="2">
    <location>
        <begin position="91"/>
        <end position="229"/>
    </location>
</feature>
<name>A0A939C313_9ACTN</name>
<dbReference type="Gene3D" id="3.30.830.10">
    <property type="entry name" value="Metalloenzyme, LuxS/M16 peptidase-like"/>
    <property type="match status" value="2"/>
</dbReference>
<dbReference type="InterPro" id="IPR011765">
    <property type="entry name" value="Pept_M16_N"/>
</dbReference>
<gene>
    <name evidence="4" type="ORF">JL107_11885</name>
</gene>
<dbReference type="InterPro" id="IPR007863">
    <property type="entry name" value="Peptidase_M16_C"/>
</dbReference>
<dbReference type="SUPFAM" id="SSF63411">
    <property type="entry name" value="LuxS/MPP-like metallohydrolase"/>
    <property type="match status" value="2"/>
</dbReference>
<feature type="region of interest" description="Disordered" evidence="1">
    <location>
        <begin position="1"/>
        <end position="76"/>
    </location>
</feature>
<dbReference type="GO" id="GO:0046872">
    <property type="term" value="F:metal ion binding"/>
    <property type="evidence" value="ECO:0007669"/>
    <property type="project" value="InterPro"/>
</dbReference>
<dbReference type="RefSeq" id="WP_205257237.1">
    <property type="nucleotide sequence ID" value="NZ_BAAAPV010000001.1"/>
</dbReference>
<dbReference type="AlphaFoldDB" id="A0A939C313"/>
<feature type="domain" description="Peptidase M16 C-terminal" evidence="3">
    <location>
        <begin position="246"/>
        <end position="417"/>
    </location>
</feature>
<sequence>MARTTSTRTTSARTADAPAARPAGKAASRPARTRRAGVDHPAAAVVAPPNRSAEQIGRTDRGPRPVPDLSPAGRTREPTLVERVTDSGLTVVAVRKPGTPLVELRLRIPFGGRGDAHAARAELLAATVMLGTGSRSREQVDSDLAVVGGHLDASVDPARLLVSGSALSTGLPVLLEVLADSLLDPAFRRHDVLGERDRLAEYISISASQPSTVARRYLQKQRFGDHPVTLEMPDAQVLAGVGPAAVRGLHTRAVLPAGSTLVLVGDLSPARALDAVEQALQGWRSPDGRTTAMVATPPAVVGGDLVAHHRAGAVQSQVRLTAAAPTREDPGYAAAQIANLVYGGYFSSRLVENIREDKGFTYSAHSGMEFWPGRAAMTIAFDTASDVSAAALLETRYELGRMALTGPTEAEVESARAYALGTLATSLATQAGYAGTLSSLAGVGLDARWLRAHPARLQAVTRDEVVAAAAELFAPTAYTGVVVGDLAVLAPGLSSLGGVVLP</sequence>
<dbReference type="InterPro" id="IPR011249">
    <property type="entry name" value="Metalloenz_LuxS/M16"/>
</dbReference>